<comment type="caution">
    <text evidence="1">The sequence shown here is derived from an EMBL/GenBank/DDBJ whole genome shotgun (WGS) entry which is preliminary data.</text>
</comment>
<proteinExistence type="predicted"/>
<evidence type="ECO:0000313" key="2">
    <source>
        <dbReference type="Proteomes" id="UP000807342"/>
    </source>
</evidence>
<dbReference type="OrthoDB" id="3042970at2759"/>
<keyword evidence="2" id="KW-1185">Reference proteome</keyword>
<name>A0A9P5XK91_9AGAR</name>
<gene>
    <name evidence="1" type="ORF">P691DRAFT_788671</name>
</gene>
<sequence length="662" mass="75969">MGGSGDTAISLEQVKADLVKKLTDNARDLLKKDFNIADNTTNLETLLNRIATSKFKQTYNYDYNDDATKLNPPGNLGDARSSSKICSIIPPVGTQATDYLKTGVFRRVFPLYYGVPIKLNLPDWMEKTAINDLSNIANIIISRDTGKEWRYNQYRRTYDARKEDQDNYMCNSIMVYCYGTLVEDGTKAELAIIYYCGVYYKVKSETKATRDTLQGSAYLGASKLADGSVPTTDELLKASLDTYSKNQFKSQFGYEYASVPPDSYRAKGIDSAFVTQNSQLNYIPDTKTEDLENYIEHQVYSGLNIPIQSVKTAAMKDTYDQYKSILNNASTDSWNQTRLDKTYIPTDPTLNPIRQTGIIMSWYDHKTTDGQVSISVTYIYIMTMFYECQNADQELAAELFKILCNNLRRHIQGDSSGDISDPAKLKEFMKEYSIQEWKKAFGFDYQGRQSKPPKMKQGGRVEPYEELLQVKSYPATKQEVEAWMDAEVFRRTDRKFPDFAMGPVYDDIVNSMMRYGSNEVPKDNNWWYTADFTREYFDPTPQKRDIQQYAFYLYALGDMTINKPGTSGQEGVKIKRLFVYYLGLTEPHSYSPVSTMETGDLASGSHSRYSTAYPWFYKMCSYHECIHILLTGVPYSLDLVNLTQIKHEDMNDSSWRRTRRNV</sequence>
<reference evidence="1" key="1">
    <citation type="submission" date="2020-11" db="EMBL/GenBank/DDBJ databases">
        <authorList>
            <consortium name="DOE Joint Genome Institute"/>
            <person name="Ahrendt S."/>
            <person name="Riley R."/>
            <person name="Andreopoulos W."/>
            <person name="Labutti K."/>
            <person name="Pangilinan J."/>
            <person name="Ruiz-Duenas F.J."/>
            <person name="Barrasa J.M."/>
            <person name="Sanchez-Garcia M."/>
            <person name="Camarero S."/>
            <person name="Miyauchi S."/>
            <person name="Serrano A."/>
            <person name="Linde D."/>
            <person name="Babiker R."/>
            <person name="Drula E."/>
            <person name="Ayuso-Fernandez I."/>
            <person name="Pacheco R."/>
            <person name="Padilla G."/>
            <person name="Ferreira P."/>
            <person name="Barriuso J."/>
            <person name="Kellner H."/>
            <person name="Castanera R."/>
            <person name="Alfaro M."/>
            <person name="Ramirez L."/>
            <person name="Pisabarro A.G."/>
            <person name="Kuo A."/>
            <person name="Tritt A."/>
            <person name="Lipzen A."/>
            <person name="He G."/>
            <person name="Yan M."/>
            <person name="Ng V."/>
            <person name="Cullen D."/>
            <person name="Martin F."/>
            <person name="Rosso M.-N."/>
            <person name="Henrissat B."/>
            <person name="Hibbett D."/>
            <person name="Martinez A.T."/>
            <person name="Grigoriev I.V."/>
        </authorList>
    </citation>
    <scope>NUCLEOTIDE SEQUENCE</scope>
    <source>
        <strain evidence="1">MF-IS2</strain>
    </source>
</reference>
<evidence type="ECO:0000313" key="1">
    <source>
        <dbReference type="EMBL" id="KAF9450721.1"/>
    </source>
</evidence>
<dbReference type="EMBL" id="MU151099">
    <property type="protein sequence ID" value="KAF9450721.1"/>
    <property type="molecule type" value="Genomic_DNA"/>
</dbReference>
<organism evidence="1 2">
    <name type="scientific">Macrolepiota fuliginosa MF-IS2</name>
    <dbReference type="NCBI Taxonomy" id="1400762"/>
    <lineage>
        <taxon>Eukaryota</taxon>
        <taxon>Fungi</taxon>
        <taxon>Dikarya</taxon>
        <taxon>Basidiomycota</taxon>
        <taxon>Agaricomycotina</taxon>
        <taxon>Agaricomycetes</taxon>
        <taxon>Agaricomycetidae</taxon>
        <taxon>Agaricales</taxon>
        <taxon>Agaricineae</taxon>
        <taxon>Agaricaceae</taxon>
        <taxon>Macrolepiota</taxon>
    </lineage>
</organism>
<dbReference type="Proteomes" id="UP000807342">
    <property type="component" value="Unassembled WGS sequence"/>
</dbReference>
<protein>
    <submittedName>
        <fullName evidence="1">Uncharacterized protein</fullName>
    </submittedName>
</protein>
<dbReference type="AlphaFoldDB" id="A0A9P5XK91"/>
<accession>A0A9P5XK91</accession>